<dbReference type="RefSeq" id="WP_315607384.1">
    <property type="nucleotide sequence ID" value="NZ_CP130318.1"/>
</dbReference>
<keyword evidence="2" id="KW-0732">Signal</keyword>
<dbReference type="KEGG" id="paun:MJA45_11475"/>
<feature type="region of interest" description="Disordered" evidence="1">
    <location>
        <begin position="27"/>
        <end position="51"/>
    </location>
</feature>
<dbReference type="InterPro" id="IPR006059">
    <property type="entry name" value="SBP"/>
</dbReference>
<dbReference type="Pfam" id="PF01547">
    <property type="entry name" value="SBP_bac_1"/>
    <property type="match status" value="1"/>
</dbReference>
<reference evidence="3 4" key="1">
    <citation type="submission" date="2022-02" db="EMBL/GenBank/DDBJ databases">
        <title>Paenibacillus sp. MBLB1776 Whole Genome Shotgun Sequencing.</title>
        <authorList>
            <person name="Hwang C.Y."/>
            <person name="Cho E.-S."/>
            <person name="Seo M.-J."/>
        </authorList>
    </citation>
    <scope>NUCLEOTIDE SEQUENCE [LARGE SCALE GENOMIC DNA]</scope>
    <source>
        <strain evidence="3 4">MBLB1776</strain>
    </source>
</reference>
<dbReference type="EMBL" id="CP130318">
    <property type="protein sequence ID" value="WNQ13601.1"/>
    <property type="molecule type" value="Genomic_DNA"/>
</dbReference>
<dbReference type="PROSITE" id="PS51257">
    <property type="entry name" value="PROKAR_LIPOPROTEIN"/>
    <property type="match status" value="1"/>
</dbReference>
<evidence type="ECO:0000313" key="3">
    <source>
        <dbReference type="EMBL" id="WNQ13601.1"/>
    </source>
</evidence>
<evidence type="ECO:0000256" key="1">
    <source>
        <dbReference type="SAM" id="MobiDB-lite"/>
    </source>
</evidence>
<organism evidence="3 4">
    <name type="scientific">Paenibacillus aurantius</name>
    <dbReference type="NCBI Taxonomy" id="2918900"/>
    <lineage>
        <taxon>Bacteria</taxon>
        <taxon>Bacillati</taxon>
        <taxon>Bacillota</taxon>
        <taxon>Bacilli</taxon>
        <taxon>Bacillales</taxon>
        <taxon>Paenibacillaceae</taxon>
        <taxon>Paenibacillus</taxon>
    </lineage>
</organism>
<proteinExistence type="predicted"/>
<dbReference type="AlphaFoldDB" id="A0AA96RHJ2"/>
<evidence type="ECO:0000256" key="2">
    <source>
        <dbReference type="SAM" id="SignalP"/>
    </source>
</evidence>
<feature type="signal peptide" evidence="2">
    <location>
        <begin position="1"/>
        <end position="19"/>
    </location>
</feature>
<dbReference type="InterPro" id="IPR050490">
    <property type="entry name" value="Bact_solute-bd_prot1"/>
</dbReference>
<dbReference type="PANTHER" id="PTHR43649">
    <property type="entry name" value="ARABINOSE-BINDING PROTEIN-RELATED"/>
    <property type="match status" value="1"/>
</dbReference>
<protein>
    <submittedName>
        <fullName evidence="3">ABC transporter substrate-binding protein</fullName>
    </submittedName>
</protein>
<feature type="chain" id="PRO_5041665338" evidence="2">
    <location>
        <begin position="20"/>
        <end position="454"/>
    </location>
</feature>
<dbReference type="Proteomes" id="UP001305702">
    <property type="component" value="Chromosome"/>
</dbReference>
<evidence type="ECO:0000313" key="4">
    <source>
        <dbReference type="Proteomes" id="UP001305702"/>
    </source>
</evidence>
<name>A0AA96RHJ2_9BACL</name>
<keyword evidence="4" id="KW-1185">Reference proteome</keyword>
<sequence length="454" mass="49774">MKNNKPALALVTLSIAALAAAGCGNSMSNSSSGKSDSSPAPSTAPSSSSAAGKKEPVTLTFVISNTVDAAPYNKIFAEYEKKTGNKVELQALPGGDFDNMMKTRFSTGDFPDLFLMQPGTKQNVKLRAEETLKEWSGDSAVWSRIIPSMKEFQTTTTGKIYGVPFGSIGAYGVFYNKDVFAKVGVQPPKNYDDLIESAKKIKAAGITPFYEGVKDSWPPQIFYFTGWVSNVDPAIKDAGVQKLENNQMKLADIPELKDLFMKQKQIKDLGLYQNNVLAGTYDEMQNLMGDGKVAMAFMLDGIIPQLEKKFGKPFVTDKLGFFPFPSNTDAGTALMTPPNQLMIPTKAKHAAEAADLIRFMISPEMVNLYYQTQPGIPIFQNATSDLYPVQKTVKEFIDAGKAKVNVQNRLTPTFADFQKTLQTFFIDGDVDKALKEFSTNYEKDGKAKLLPGFQ</sequence>
<accession>A0AA96RHJ2</accession>
<gene>
    <name evidence="3" type="ORF">MJA45_11475</name>
</gene>
<dbReference type="Gene3D" id="3.40.190.10">
    <property type="entry name" value="Periplasmic binding protein-like II"/>
    <property type="match status" value="2"/>
</dbReference>
<dbReference type="SUPFAM" id="SSF53850">
    <property type="entry name" value="Periplasmic binding protein-like II"/>
    <property type="match status" value="1"/>
</dbReference>